<organism evidence="2 3">
    <name type="scientific">Coniophora puteana (strain RWD-64-598)</name>
    <name type="common">Brown rot fungus</name>
    <dbReference type="NCBI Taxonomy" id="741705"/>
    <lineage>
        <taxon>Eukaryota</taxon>
        <taxon>Fungi</taxon>
        <taxon>Dikarya</taxon>
        <taxon>Basidiomycota</taxon>
        <taxon>Agaricomycotina</taxon>
        <taxon>Agaricomycetes</taxon>
        <taxon>Agaricomycetidae</taxon>
        <taxon>Boletales</taxon>
        <taxon>Coniophorineae</taxon>
        <taxon>Coniophoraceae</taxon>
        <taxon>Coniophora</taxon>
    </lineage>
</organism>
<evidence type="ECO:0000256" key="1">
    <source>
        <dbReference type="SAM" id="MobiDB-lite"/>
    </source>
</evidence>
<name>A0A5M3MAB9_CONPW</name>
<dbReference type="EMBL" id="JH711587">
    <property type="protein sequence ID" value="EIW75896.1"/>
    <property type="molecule type" value="Genomic_DNA"/>
</dbReference>
<protein>
    <submittedName>
        <fullName evidence="2">Uncharacterized protein</fullName>
    </submittedName>
</protein>
<dbReference type="RefSeq" id="XP_007773895.1">
    <property type="nucleotide sequence ID" value="XM_007775705.1"/>
</dbReference>
<gene>
    <name evidence="2" type="ORF">CONPUDRAFT_146979</name>
</gene>
<dbReference type="KEGG" id="cput:CONPUDRAFT_146979"/>
<evidence type="ECO:0000313" key="2">
    <source>
        <dbReference type="EMBL" id="EIW75896.1"/>
    </source>
</evidence>
<feature type="compositionally biased region" description="Polar residues" evidence="1">
    <location>
        <begin position="560"/>
        <end position="574"/>
    </location>
</feature>
<feature type="region of interest" description="Disordered" evidence="1">
    <location>
        <begin position="551"/>
        <end position="615"/>
    </location>
</feature>
<reference evidence="3" key="1">
    <citation type="journal article" date="2012" name="Science">
        <title>The Paleozoic origin of enzymatic lignin decomposition reconstructed from 31 fungal genomes.</title>
        <authorList>
            <person name="Floudas D."/>
            <person name="Binder M."/>
            <person name="Riley R."/>
            <person name="Barry K."/>
            <person name="Blanchette R.A."/>
            <person name="Henrissat B."/>
            <person name="Martinez A.T."/>
            <person name="Otillar R."/>
            <person name="Spatafora J.W."/>
            <person name="Yadav J.S."/>
            <person name="Aerts A."/>
            <person name="Benoit I."/>
            <person name="Boyd A."/>
            <person name="Carlson A."/>
            <person name="Copeland A."/>
            <person name="Coutinho P.M."/>
            <person name="de Vries R.P."/>
            <person name="Ferreira P."/>
            <person name="Findley K."/>
            <person name="Foster B."/>
            <person name="Gaskell J."/>
            <person name="Glotzer D."/>
            <person name="Gorecki P."/>
            <person name="Heitman J."/>
            <person name="Hesse C."/>
            <person name="Hori C."/>
            <person name="Igarashi K."/>
            <person name="Jurgens J.A."/>
            <person name="Kallen N."/>
            <person name="Kersten P."/>
            <person name="Kohler A."/>
            <person name="Kuees U."/>
            <person name="Kumar T.K.A."/>
            <person name="Kuo A."/>
            <person name="LaButti K."/>
            <person name="Larrondo L.F."/>
            <person name="Lindquist E."/>
            <person name="Ling A."/>
            <person name="Lombard V."/>
            <person name="Lucas S."/>
            <person name="Lundell T."/>
            <person name="Martin R."/>
            <person name="McLaughlin D.J."/>
            <person name="Morgenstern I."/>
            <person name="Morin E."/>
            <person name="Murat C."/>
            <person name="Nagy L.G."/>
            <person name="Nolan M."/>
            <person name="Ohm R.A."/>
            <person name="Patyshakuliyeva A."/>
            <person name="Rokas A."/>
            <person name="Ruiz-Duenas F.J."/>
            <person name="Sabat G."/>
            <person name="Salamov A."/>
            <person name="Samejima M."/>
            <person name="Schmutz J."/>
            <person name="Slot J.C."/>
            <person name="St John F."/>
            <person name="Stenlid J."/>
            <person name="Sun H."/>
            <person name="Sun S."/>
            <person name="Syed K."/>
            <person name="Tsang A."/>
            <person name="Wiebenga A."/>
            <person name="Young D."/>
            <person name="Pisabarro A."/>
            <person name="Eastwood D.C."/>
            <person name="Martin F."/>
            <person name="Cullen D."/>
            <person name="Grigoriev I.V."/>
            <person name="Hibbett D.S."/>
        </authorList>
    </citation>
    <scope>NUCLEOTIDE SEQUENCE [LARGE SCALE GENOMIC DNA]</scope>
    <source>
        <strain evidence="3">RWD-64-598 SS2</strain>
    </source>
</reference>
<comment type="caution">
    <text evidence="2">The sequence shown here is derived from an EMBL/GenBank/DDBJ whole genome shotgun (WGS) entry which is preliminary data.</text>
</comment>
<dbReference type="AlphaFoldDB" id="A0A5M3MAB9"/>
<dbReference type="GeneID" id="19202262"/>
<proteinExistence type="predicted"/>
<keyword evidence="3" id="KW-1185">Reference proteome</keyword>
<sequence length="663" mass="74527">MCLNAHLPPELLVVIFEECAALSHIDQNPWQIHTCWRACLQDWICVTHVCRHWRMAALTCSALWSRPPLTSSQWTREFLSRTTAITPLIVSGCVLNDPSSAASWVTDNLRRIRELVIKTTTDALCVILSEIGRQQTLSLESLSIINAEDAGGWLGNILPTDTRLGNACKLTRLHLSNLFFSLPRGFLNNLQNLRELSLIETICCLNEEDRRNGICLPRLRRLHVTDTLDVCQEFMSTLQLLNPLEYFGLEDDYSQLLSSIFMPVVCDLLSFDAIGHDSEVELPLPLDGYHAALGVDLQPSHCSHQSIQFHFEAGKYDAMDDTCICVLCRRVLSRVDKEGNTANNLTAVSENHPGLYTSGILRSDIGQFVSAMSASLSLDCVVYLHILNRARWTVTAADFSNIFNAMPRLRSLSVCHIQLPALTQALAPHQQQEHPTELPIPSLRKLALGVVDFSAERNGATSGMSLAACLSSRAGYGAPLETLSLLACMNLDEDEEYTKGLEVTVTTHSYNIYFTRWRDLGLFILSTPGRREVTPGFSIVRPVLGYTLNNQQTQREKTDSISTHQEISTRNIPSKTEPIGPGRISYYERHSPLRKQKHQRSNPSRRNYGEQDRDAMVHNRDGASCAWSWLLWAHKVETPFEKLCNVIDYLIVYGIYPTECISE</sequence>
<dbReference type="Proteomes" id="UP000053558">
    <property type="component" value="Unassembled WGS sequence"/>
</dbReference>
<accession>A0A5M3MAB9</accession>
<dbReference type="SUPFAM" id="SSF52047">
    <property type="entry name" value="RNI-like"/>
    <property type="match status" value="1"/>
</dbReference>
<dbReference type="OrthoDB" id="3213083at2759"/>
<evidence type="ECO:0000313" key="3">
    <source>
        <dbReference type="Proteomes" id="UP000053558"/>
    </source>
</evidence>